<evidence type="ECO:0000313" key="1">
    <source>
        <dbReference type="EMBL" id="RRT57972.1"/>
    </source>
</evidence>
<accession>A0A426Z1Y0</accession>
<proteinExistence type="predicted"/>
<dbReference type="EMBL" id="AMZH03008916">
    <property type="protein sequence ID" value="RRT57972.1"/>
    <property type="molecule type" value="Genomic_DNA"/>
</dbReference>
<protein>
    <submittedName>
        <fullName evidence="1">Uncharacterized protein</fullName>
    </submittedName>
</protein>
<sequence>MPSAAIASSSLLLHTVQLGRRCHISCQQLVSPAFCSQPSATCYYRQLLPFPPPLASIAAPNYAISFYSLAPAVGQPVFFDDYDAIDSSDDEGKCFHSSLYSSLLCCLLLLPSSSSIAAAAAPPYHSRRPYLYCHCILCFPSSSSTVATASHCPAASIATLFIPLCIATANRHYNSPGHCCIPRCCHPLLPLPDDTMMLVVSPWSLPNYVTSIFLSLLPL</sequence>
<name>A0A426Z1Y0_ENSVE</name>
<comment type="caution">
    <text evidence="1">The sequence shown here is derived from an EMBL/GenBank/DDBJ whole genome shotgun (WGS) entry which is preliminary data.</text>
</comment>
<dbReference type="Proteomes" id="UP000287651">
    <property type="component" value="Unassembled WGS sequence"/>
</dbReference>
<organism evidence="1 2">
    <name type="scientific">Ensete ventricosum</name>
    <name type="common">Abyssinian banana</name>
    <name type="synonym">Musa ensete</name>
    <dbReference type="NCBI Taxonomy" id="4639"/>
    <lineage>
        <taxon>Eukaryota</taxon>
        <taxon>Viridiplantae</taxon>
        <taxon>Streptophyta</taxon>
        <taxon>Embryophyta</taxon>
        <taxon>Tracheophyta</taxon>
        <taxon>Spermatophyta</taxon>
        <taxon>Magnoliopsida</taxon>
        <taxon>Liliopsida</taxon>
        <taxon>Zingiberales</taxon>
        <taxon>Musaceae</taxon>
        <taxon>Ensete</taxon>
    </lineage>
</organism>
<evidence type="ECO:0000313" key="2">
    <source>
        <dbReference type="Proteomes" id="UP000287651"/>
    </source>
</evidence>
<gene>
    <name evidence="1" type="ORF">B296_00036449</name>
</gene>
<reference evidence="1 2" key="1">
    <citation type="journal article" date="2014" name="Agronomy (Basel)">
        <title>A Draft Genome Sequence for Ensete ventricosum, the Drought-Tolerant Tree Against Hunger.</title>
        <authorList>
            <person name="Harrison J."/>
            <person name="Moore K.A."/>
            <person name="Paszkiewicz K."/>
            <person name="Jones T."/>
            <person name="Grant M."/>
            <person name="Ambacheew D."/>
            <person name="Muzemil S."/>
            <person name="Studholme D.J."/>
        </authorList>
    </citation>
    <scope>NUCLEOTIDE SEQUENCE [LARGE SCALE GENOMIC DNA]</scope>
</reference>
<dbReference type="AlphaFoldDB" id="A0A426Z1Y0"/>